<evidence type="ECO:0000256" key="10">
    <source>
        <dbReference type="SAM" id="MobiDB-lite"/>
    </source>
</evidence>
<dbReference type="Gene3D" id="1.10.40.60">
    <property type="entry name" value="EpsJ-like"/>
    <property type="match status" value="1"/>
</dbReference>
<dbReference type="GO" id="GO:0009306">
    <property type="term" value="P:protein secretion"/>
    <property type="evidence" value="ECO:0007669"/>
    <property type="project" value="InterPro"/>
</dbReference>
<reference evidence="13 14" key="1">
    <citation type="submission" date="2011-09" db="EMBL/GenBank/DDBJ databases">
        <title>Complete sequence of chromosome of Thioflavicoccus mobilis 8321.</title>
        <authorList>
            <consortium name="US DOE Joint Genome Institute"/>
            <person name="Lucas S."/>
            <person name="Han J."/>
            <person name="Lapidus A."/>
            <person name="Cheng J.-F."/>
            <person name="Goodwin L."/>
            <person name="Pitluck S."/>
            <person name="Peters L."/>
            <person name="Ovchinnikova G."/>
            <person name="Lu M."/>
            <person name="Detter J.C."/>
            <person name="Han C."/>
            <person name="Tapia R."/>
            <person name="Land M."/>
            <person name="Hauser L."/>
            <person name="Kyrpides N."/>
            <person name="Ivanova N."/>
            <person name="Pagani I."/>
            <person name="Vogl K."/>
            <person name="Liu Z."/>
            <person name="Imhoff J."/>
            <person name="Thiel V."/>
            <person name="Frigaard N.-U."/>
            <person name="Bryant D."/>
            <person name="Woyke T."/>
        </authorList>
    </citation>
    <scope>NUCLEOTIDE SEQUENCE [LARGE SCALE GENOMIC DNA]</scope>
    <source>
        <strain evidence="13 14">8321</strain>
    </source>
</reference>
<sequence>MAPVDDASDNGHGPTGSLDRRGPWRQVDSRWVWVRPNSPGATGGIALVLVLWVIALLTVMALGLTATQRTETALSRNQVDAARFRALAEAAVDYAVYRLLTDEPTEPASMPDGEDVGGVSAWVPDGQPHLWTFGGETLEIRIENEASRFDLNVVERDQLEALFLALAVDPDEAGALADRILDWRDEDDLPRLLGAEDDDYMAAGYPYGAKDEPFASAEELQQVLGMTPALYRAVAPGLTVDGDGGDVDETFASPLVLAALRGRLVEDIIDEQQDRAAMRAAGDEPPTRVDRGGPLYRIRVTWVVGGRQTRTLQTLINLSPRGPSLYGVRWRRIGRGTE</sequence>
<dbReference type="HOGENOM" id="CLU_057294_3_0_6"/>
<keyword evidence="9 11" id="KW-0472">Membrane</keyword>
<keyword evidence="8 11" id="KW-1133">Transmembrane helix</keyword>
<dbReference type="PANTHER" id="PTHR38831">
    <property type="entry name" value="TYPE II SECRETION SYSTEM PROTEIN K"/>
    <property type="match status" value="1"/>
</dbReference>
<dbReference type="InterPro" id="IPR038072">
    <property type="entry name" value="GspK_central_sf"/>
</dbReference>
<evidence type="ECO:0000256" key="3">
    <source>
        <dbReference type="ARBA" id="ARBA00022448"/>
    </source>
</evidence>
<evidence type="ECO:0000313" key="14">
    <source>
        <dbReference type="Proteomes" id="UP000010816"/>
    </source>
</evidence>
<keyword evidence="4" id="KW-1003">Cell membrane</keyword>
<comment type="similarity">
    <text evidence="2">Belongs to the GSP K family.</text>
</comment>
<keyword evidence="6 11" id="KW-0812">Transmembrane</keyword>
<dbReference type="EMBL" id="CP003051">
    <property type="protein sequence ID" value="AGA88927.1"/>
    <property type="molecule type" value="Genomic_DNA"/>
</dbReference>
<dbReference type="PATRIC" id="fig|765912.4.peg.46"/>
<name>L0GSZ4_9GAMM</name>
<organism evidence="13 14">
    <name type="scientific">Thioflavicoccus mobilis 8321</name>
    <dbReference type="NCBI Taxonomy" id="765912"/>
    <lineage>
        <taxon>Bacteria</taxon>
        <taxon>Pseudomonadati</taxon>
        <taxon>Pseudomonadota</taxon>
        <taxon>Gammaproteobacteria</taxon>
        <taxon>Chromatiales</taxon>
        <taxon>Chromatiaceae</taxon>
        <taxon>Thioflavicoccus</taxon>
    </lineage>
</organism>
<dbReference type="eggNOG" id="COG3156">
    <property type="taxonomic scope" value="Bacteria"/>
</dbReference>
<dbReference type="PANTHER" id="PTHR38831:SF2">
    <property type="entry name" value="TYPE II SECRETION SYSTEM PROTEIN K"/>
    <property type="match status" value="1"/>
</dbReference>
<dbReference type="STRING" id="765912.Thimo_0050"/>
<dbReference type="Proteomes" id="UP000010816">
    <property type="component" value="Chromosome"/>
</dbReference>
<keyword evidence="14" id="KW-1185">Reference proteome</keyword>
<evidence type="ECO:0000259" key="12">
    <source>
        <dbReference type="Pfam" id="PF21687"/>
    </source>
</evidence>
<dbReference type="AlphaFoldDB" id="L0GSZ4"/>
<dbReference type="Pfam" id="PF21687">
    <property type="entry name" value="T2SSK_1st"/>
    <property type="match status" value="1"/>
</dbReference>
<dbReference type="SUPFAM" id="SSF158544">
    <property type="entry name" value="GspK insert domain-like"/>
    <property type="match status" value="1"/>
</dbReference>
<keyword evidence="7" id="KW-0653">Protein transport</keyword>
<evidence type="ECO:0000256" key="8">
    <source>
        <dbReference type="ARBA" id="ARBA00022989"/>
    </source>
</evidence>
<protein>
    <submittedName>
        <fullName evidence="13">Type II secretory pathway, component PulK</fullName>
    </submittedName>
</protein>
<proteinExistence type="inferred from homology"/>
<evidence type="ECO:0000256" key="11">
    <source>
        <dbReference type="SAM" id="Phobius"/>
    </source>
</evidence>
<evidence type="ECO:0000256" key="4">
    <source>
        <dbReference type="ARBA" id="ARBA00022475"/>
    </source>
</evidence>
<feature type="transmembrane region" description="Helical" evidence="11">
    <location>
        <begin position="45"/>
        <end position="66"/>
    </location>
</feature>
<evidence type="ECO:0000256" key="6">
    <source>
        <dbReference type="ARBA" id="ARBA00022692"/>
    </source>
</evidence>
<dbReference type="OrthoDB" id="9181871at2"/>
<keyword evidence="3" id="KW-0813">Transport</keyword>
<evidence type="ECO:0000256" key="1">
    <source>
        <dbReference type="ARBA" id="ARBA00004533"/>
    </source>
</evidence>
<dbReference type="GO" id="GO:0005886">
    <property type="term" value="C:plasma membrane"/>
    <property type="evidence" value="ECO:0007669"/>
    <property type="project" value="UniProtKB-SubCell"/>
</dbReference>
<evidence type="ECO:0000256" key="5">
    <source>
        <dbReference type="ARBA" id="ARBA00022519"/>
    </source>
</evidence>
<dbReference type="KEGG" id="tmb:Thimo_0050"/>
<comment type="subcellular location">
    <subcellularLocation>
        <location evidence="1">Cell inner membrane</location>
    </subcellularLocation>
</comment>
<feature type="region of interest" description="Disordered" evidence="10">
    <location>
        <begin position="1"/>
        <end position="22"/>
    </location>
</feature>
<keyword evidence="5" id="KW-0997">Cell inner membrane</keyword>
<evidence type="ECO:0000313" key="13">
    <source>
        <dbReference type="EMBL" id="AGA88927.1"/>
    </source>
</evidence>
<dbReference type="InterPro" id="IPR049031">
    <property type="entry name" value="T2SSK_SAM-like_1st"/>
</dbReference>
<dbReference type="RefSeq" id="WP_015279077.1">
    <property type="nucleotide sequence ID" value="NC_019940.1"/>
</dbReference>
<evidence type="ECO:0000256" key="9">
    <source>
        <dbReference type="ARBA" id="ARBA00023136"/>
    </source>
</evidence>
<evidence type="ECO:0000256" key="7">
    <source>
        <dbReference type="ARBA" id="ARBA00022927"/>
    </source>
</evidence>
<feature type="domain" description="T2SS protein K first SAM-like" evidence="12">
    <location>
        <begin position="154"/>
        <end position="240"/>
    </location>
</feature>
<dbReference type="InterPro" id="IPR005628">
    <property type="entry name" value="GspK"/>
</dbReference>
<gene>
    <name evidence="13" type="ORF">Thimo_0050</name>
</gene>
<evidence type="ECO:0000256" key="2">
    <source>
        <dbReference type="ARBA" id="ARBA00007246"/>
    </source>
</evidence>
<accession>L0GSZ4</accession>